<accession>A0A4C1VPT9</accession>
<name>A0A4C1VPT9_EUMVA</name>
<proteinExistence type="predicted"/>
<comment type="caution">
    <text evidence="1">The sequence shown here is derived from an EMBL/GenBank/DDBJ whole genome shotgun (WGS) entry which is preliminary data.</text>
</comment>
<protein>
    <submittedName>
        <fullName evidence="1">Uncharacterized protein</fullName>
    </submittedName>
</protein>
<gene>
    <name evidence="1" type="ORF">EVAR_86513_1</name>
</gene>
<evidence type="ECO:0000313" key="1">
    <source>
        <dbReference type="EMBL" id="GBP40367.1"/>
    </source>
</evidence>
<dbReference type="Proteomes" id="UP000299102">
    <property type="component" value="Unassembled WGS sequence"/>
</dbReference>
<dbReference type="AlphaFoldDB" id="A0A4C1VPT9"/>
<keyword evidence="2" id="KW-1185">Reference proteome</keyword>
<dbReference type="EMBL" id="BGZK01000380">
    <property type="protein sequence ID" value="GBP40367.1"/>
    <property type="molecule type" value="Genomic_DNA"/>
</dbReference>
<evidence type="ECO:0000313" key="2">
    <source>
        <dbReference type="Proteomes" id="UP000299102"/>
    </source>
</evidence>
<organism evidence="1 2">
    <name type="scientific">Eumeta variegata</name>
    <name type="common">Bagworm moth</name>
    <name type="synonym">Eumeta japonica</name>
    <dbReference type="NCBI Taxonomy" id="151549"/>
    <lineage>
        <taxon>Eukaryota</taxon>
        <taxon>Metazoa</taxon>
        <taxon>Ecdysozoa</taxon>
        <taxon>Arthropoda</taxon>
        <taxon>Hexapoda</taxon>
        <taxon>Insecta</taxon>
        <taxon>Pterygota</taxon>
        <taxon>Neoptera</taxon>
        <taxon>Endopterygota</taxon>
        <taxon>Lepidoptera</taxon>
        <taxon>Glossata</taxon>
        <taxon>Ditrysia</taxon>
        <taxon>Tineoidea</taxon>
        <taxon>Psychidae</taxon>
        <taxon>Oiketicinae</taxon>
        <taxon>Eumeta</taxon>
    </lineage>
</organism>
<sequence length="104" mass="11315">MNNFNATVLEGTHRNSLAITADIGFPPAASPTRTQNMSLSFIWKHHPVNPNLVPAFSFGVDTGLDFDPAPMSLFPTPIRHSLDPEPVLNPCLGPGSRFCSQSHF</sequence>
<reference evidence="1 2" key="1">
    <citation type="journal article" date="2019" name="Commun. Biol.">
        <title>The bagworm genome reveals a unique fibroin gene that provides high tensile strength.</title>
        <authorList>
            <person name="Kono N."/>
            <person name="Nakamura H."/>
            <person name="Ohtoshi R."/>
            <person name="Tomita M."/>
            <person name="Numata K."/>
            <person name="Arakawa K."/>
        </authorList>
    </citation>
    <scope>NUCLEOTIDE SEQUENCE [LARGE SCALE GENOMIC DNA]</scope>
</reference>